<dbReference type="EMBL" id="UGHF01000001">
    <property type="protein sequence ID" value="STO60851.1"/>
    <property type="molecule type" value="Genomic_DNA"/>
</dbReference>
<dbReference type="Pfam" id="PF01850">
    <property type="entry name" value="PIN"/>
    <property type="match status" value="1"/>
</dbReference>
<reference evidence="2 3" key="1">
    <citation type="submission" date="2018-06" db="EMBL/GenBank/DDBJ databases">
        <authorList>
            <consortium name="Pathogen Informatics"/>
            <person name="Doyle S."/>
        </authorList>
    </citation>
    <scope>NUCLEOTIDE SEQUENCE [LARGE SCALE GENOMIC DNA]</scope>
    <source>
        <strain evidence="2 3">NCTC1659</strain>
    </source>
</reference>
<dbReference type="CDD" id="cd09872">
    <property type="entry name" value="PIN_Sll0205-like"/>
    <property type="match status" value="1"/>
</dbReference>
<dbReference type="RefSeq" id="WP_078218604.1">
    <property type="nucleotide sequence ID" value="NZ_MUXZ01000018.1"/>
</dbReference>
<keyword evidence="3" id="KW-1185">Reference proteome</keyword>
<sequence length="132" mass="14944">MKLLLDTHILLWLAWNKKEKLSSQAIALLENLENELYISMASLWEISIKSSLGKPDFSIDVEKLIEGATRIGCKVLPIEITHILKLNQLVTVHKDPFDRLLLAQAESEKIYFLTADQLILKHSSSYLLNASG</sequence>
<dbReference type="SUPFAM" id="SSF88723">
    <property type="entry name" value="PIN domain-like"/>
    <property type="match status" value="1"/>
</dbReference>
<dbReference type="AlphaFoldDB" id="A0A1V4B0L2"/>
<dbReference type="PANTHER" id="PTHR36173">
    <property type="entry name" value="RIBONUCLEASE VAPC16-RELATED"/>
    <property type="match status" value="1"/>
</dbReference>
<accession>A0A1V4B0L2</accession>
<dbReference type="PANTHER" id="PTHR36173:SF2">
    <property type="entry name" value="RIBONUCLEASE VAPC16"/>
    <property type="match status" value="1"/>
</dbReference>
<evidence type="ECO:0000259" key="1">
    <source>
        <dbReference type="Pfam" id="PF01850"/>
    </source>
</evidence>
<proteinExistence type="predicted"/>
<feature type="domain" description="PIN" evidence="1">
    <location>
        <begin position="4"/>
        <end position="117"/>
    </location>
</feature>
<dbReference type="Proteomes" id="UP000254329">
    <property type="component" value="Unassembled WGS sequence"/>
</dbReference>
<name>A0A1V4B0L2_9PAST</name>
<organism evidence="2 3">
    <name type="scientific">Canicola haemoglobinophilus</name>
    <dbReference type="NCBI Taxonomy" id="733"/>
    <lineage>
        <taxon>Bacteria</taxon>
        <taxon>Pseudomonadati</taxon>
        <taxon>Pseudomonadota</taxon>
        <taxon>Gammaproteobacteria</taxon>
        <taxon>Pasteurellales</taxon>
        <taxon>Pasteurellaceae</taxon>
        <taxon>Canicola</taxon>
    </lineage>
</organism>
<dbReference type="InterPro" id="IPR002716">
    <property type="entry name" value="PIN_dom"/>
</dbReference>
<dbReference type="InterPro" id="IPR029060">
    <property type="entry name" value="PIN-like_dom_sf"/>
</dbReference>
<evidence type="ECO:0000313" key="3">
    <source>
        <dbReference type="Proteomes" id="UP000254329"/>
    </source>
</evidence>
<dbReference type="STRING" id="733.B0186_06725"/>
<protein>
    <submittedName>
        <fullName evidence="2">PilT domain-containing protein</fullName>
    </submittedName>
</protein>
<dbReference type="InterPro" id="IPR052919">
    <property type="entry name" value="TA_system_RNase"/>
</dbReference>
<gene>
    <name evidence="2" type="primary">pilT</name>
    <name evidence="2" type="ORF">NCTC1659_02152</name>
</gene>
<dbReference type="Gene3D" id="3.40.50.1010">
    <property type="entry name" value="5'-nuclease"/>
    <property type="match status" value="1"/>
</dbReference>
<evidence type="ECO:0000313" key="2">
    <source>
        <dbReference type="EMBL" id="STO60851.1"/>
    </source>
</evidence>
<dbReference type="InterPro" id="IPR041705">
    <property type="entry name" value="PIN_Sll0205"/>
</dbReference>